<comment type="caution">
    <text evidence="8">The sequence shown here is derived from an EMBL/GenBank/DDBJ whole genome shotgun (WGS) entry which is preliminary data.</text>
</comment>
<feature type="region of interest" description="Disordered" evidence="6">
    <location>
        <begin position="549"/>
        <end position="569"/>
    </location>
</feature>
<keyword evidence="3 7" id="KW-0812">Transmembrane</keyword>
<gene>
    <name evidence="8" type="ORF">AB675_8910</name>
</gene>
<evidence type="ECO:0000256" key="5">
    <source>
        <dbReference type="ARBA" id="ARBA00023136"/>
    </source>
</evidence>
<dbReference type="PANTHER" id="PTHR19432">
    <property type="entry name" value="SUGAR TRANSPORTER"/>
    <property type="match status" value="1"/>
</dbReference>
<feature type="transmembrane region" description="Helical" evidence="7">
    <location>
        <begin position="516"/>
        <end position="540"/>
    </location>
</feature>
<organism evidence="8 9">
    <name type="scientific">Cyphellophora attinorum</name>
    <dbReference type="NCBI Taxonomy" id="1664694"/>
    <lineage>
        <taxon>Eukaryota</taxon>
        <taxon>Fungi</taxon>
        <taxon>Dikarya</taxon>
        <taxon>Ascomycota</taxon>
        <taxon>Pezizomycotina</taxon>
        <taxon>Eurotiomycetes</taxon>
        <taxon>Chaetothyriomycetidae</taxon>
        <taxon>Chaetothyriales</taxon>
        <taxon>Cyphellophoraceae</taxon>
        <taxon>Cyphellophora</taxon>
    </lineage>
</organism>
<dbReference type="Proteomes" id="UP000038010">
    <property type="component" value="Unassembled WGS sequence"/>
</dbReference>
<dbReference type="GO" id="GO:0008506">
    <property type="term" value="F:sucrose:proton symporter activity"/>
    <property type="evidence" value="ECO:0007669"/>
    <property type="project" value="TreeGrafter"/>
</dbReference>
<evidence type="ECO:0000256" key="7">
    <source>
        <dbReference type="SAM" id="Phobius"/>
    </source>
</evidence>
<keyword evidence="9" id="KW-1185">Reference proteome</keyword>
<proteinExistence type="predicted"/>
<dbReference type="SUPFAM" id="SSF103473">
    <property type="entry name" value="MFS general substrate transporter"/>
    <property type="match status" value="1"/>
</dbReference>
<feature type="transmembrane region" description="Helical" evidence="7">
    <location>
        <begin position="390"/>
        <end position="410"/>
    </location>
</feature>
<feature type="transmembrane region" description="Helical" evidence="7">
    <location>
        <begin position="99"/>
        <end position="118"/>
    </location>
</feature>
<keyword evidence="2" id="KW-0813">Transport</keyword>
<reference evidence="8 9" key="1">
    <citation type="submission" date="2015-06" db="EMBL/GenBank/DDBJ databases">
        <title>Draft genome of the ant-associated black yeast Phialophora attae CBS 131958.</title>
        <authorList>
            <person name="Moreno L.F."/>
            <person name="Stielow B.J."/>
            <person name="de Hoog S."/>
            <person name="Vicente V.A."/>
            <person name="Weiss V.A."/>
            <person name="de Vries M."/>
            <person name="Cruz L.M."/>
            <person name="Souza E.M."/>
        </authorList>
    </citation>
    <scope>NUCLEOTIDE SEQUENCE [LARGE SCALE GENOMIC DNA]</scope>
    <source>
        <strain evidence="8 9">CBS 131958</strain>
    </source>
</reference>
<feature type="compositionally biased region" description="Low complexity" evidence="6">
    <location>
        <begin position="549"/>
        <end position="560"/>
    </location>
</feature>
<feature type="transmembrane region" description="Helical" evidence="7">
    <location>
        <begin position="416"/>
        <end position="436"/>
    </location>
</feature>
<dbReference type="EMBL" id="LFJN01000033">
    <property type="protein sequence ID" value="KPI36179.1"/>
    <property type="molecule type" value="Genomic_DNA"/>
</dbReference>
<evidence type="ECO:0000313" key="8">
    <source>
        <dbReference type="EMBL" id="KPI36179.1"/>
    </source>
</evidence>
<keyword evidence="4 7" id="KW-1133">Transmembrane helix</keyword>
<evidence type="ECO:0000256" key="4">
    <source>
        <dbReference type="ARBA" id="ARBA00022989"/>
    </source>
</evidence>
<feature type="transmembrane region" description="Helical" evidence="7">
    <location>
        <begin position="210"/>
        <end position="232"/>
    </location>
</feature>
<evidence type="ECO:0000256" key="3">
    <source>
        <dbReference type="ARBA" id="ARBA00022692"/>
    </source>
</evidence>
<evidence type="ECO:0000256" key="6">
    <source>
        <dbReference type="SAM" id="MobiDB-lite"/>
    </source>
</evidence>
<evidence type="ECO:0000313" key="9">
    <source>
        <dbReference type="Proteomes" id="UP000038010"/>
    </source>
</evidence>
<protein>
    <submittedName>
        <fullName evidence="8">General alpha-glucoside permease</fullName>
    </submittedName>
</protein>
<dbReference type="GO" id="GO:0005886">
    <property type="term" value="C:plasma membrane"/>
    <property type="evidence" value="ECO:0007669"/>
    <property type="project" value="TreeGrafter"/>
</dbReference>
<dbReference type="VEuPathDB" id="FungiDB:AB675_8910"/>
<sequence length="603" mass="64737">MHAALPTSAMTGASFTGTPTVRGSTLTTRLLLLNLAIIGIQFTWGVEMTYCTPYLLALGLSKSRTSLVWVAGPLSGLIMQPLVGALADKSTSKYGRRRPFMVIGSVIVGFSLVLLGWTKELGALMGWTANTTLVVAVGSIYAIDFAINAVMSASRSLVIDSLSVGQQQQGSAWAARMGAAGSVVGYFIGSLDLITWFPGLWAALGVKDQFQCMIVVALVGLWGCVGITSWAVGERVLLRPAGGEKGESSNSAWSVLPTLWRRTIHLPPRIRGICWAQFWGWIGWFPFLFYSSTWVGETYYRYDHPQTASSTTNTPDDEHDALGNIGRLGSVALVIFSIITFASSVVLPYLVASPDAEATNEKKFTKRPPPSLSGPVREILMKLSSMQPDLVTTWMISNLVFAFIMVWAPFVRSLHSATLIVALSGVPWAVSCWAPFAEIGREINKMGSGGEHALIPSYTAVGRGSMNAAELGELEADHRRVASDGGGVLRLVHAHPDDHDHNHEEEGAATGELSGVYLGVLNVYTTLPQFVGTFVSWIVFSILEPSSATATDAGDSSSSSQRNSWVNGTNKTDSPNAISVCLFIGAVCAVVAAEATRRLKRIR</sequence>
<comment type="subcellular location">
    <subcellularLocation>
        <location evidence="1">Membrane</location>
        <topology evidence="1">Multi-pass membrane protein</topology>
    </subcellularLocation>
</comment>
<feature type="transmembrane region" description="Helical" evidence="7">
    <location>
        <begin position="577"/>
        <end position="596"/>
    </location>
</feature>
<feature type="transmembrane region" description="Helical" evidence="7">
    <location>
        <begin position="30"/>
        <end position="46"/>
    </location>
</feature>
<dbReference type="AlphaFoldDB" id="A0A0N0NJ44"/>
<evidence type="ECO:0000256" key="2">
    <source>
        <dbReference type="ARBA" id="ARBA00022448"/>
    </source>
</evidence>
<feature type="transmembrane region" description="Helical" evidence="7">
    <location>
        <begin position="124"/>
        <end position="147"/>
    </location>
</feature>
<feature type="transmembrane region" description="Helical" evidence="7">
    <location>
        <begin position="270"/>
        <end position="290"/>
    </location>
</feature>
<dbReference type="OrthoDB" id="28755at2759"/>
<feature type="transmembrane region" description="Helical" evidence="7">
    <location>
        <begin position="66"/>
        <end position="87"/>
    </location>
</feature>
<name>A0A0N0NJ44_9EURO</name>
<feature type="transmembrane region" description="Helical" evidence="7">
    <location>
        <begin position="331"/>
        <end position="352"/>
    </location>
</feature>
<dbReference type="PANTHER" id="PTHR19432:SF76">
    <property type="entry name" value="TRANSPORTER, PUTATIVE (EUROFUNG)-RELATED"/>
    <property type="match status" value="1"/>
</dbReference>
<dbReference type="GeneID" id="28741278"/>
<accession>A0A0N0NJ44</accession>
<dbReference type="InterPro" id="IPR036259">
    <property type="entry name" value="MFS_trans_sf"/>
</dbReference>
<dbReference type="Pfam" id="PF13347">
    <property type="entry name" value="MFS_2"/>
    <property type="match status" value="1"/>
</dbReference>
<feature type="transmembrane region" description="Helical" evidence="7">
    <location>
        <begin position="183"/>
        <end position="204"/>
    </location>
</feature>
<dbReference type="RefSeq" id="XP_017996142.1">
    <property type="nucleotide sequence ID" value="XM_018149398.1"/>
</dbReference>
<keyword evidence="5 7" id="KW-0472">Membrane</keyword>
<dbReference type="Gene3D" id="1.20.1250.20">
    <property type="entry name" value="MFS general substrate transporter like domains"/>
    <property type="match status" value="1"/>
</dbReference>
<evidence type="ECO:0000256" key="1">
    <source>
        <dbReference type="ARBA" id="ARBA00004141"/>
    </source>
</evidence>